<organism evidence="2 3">
    <name type="scientific">Sphingobium wenxiniae (strain DSM 21828 / CGMCC 1.7748 / JZ-1)</name>
    <dbReference type="NCBI Taxonomy" id="595605"/>
    <lineage>
        <taxon>Bacteria</taxon>
        <taxon>Pseudomonadati</taxon>
        <taxon>Pseudomonadota</taxon>
        <taxon>Alphaproteobacteria</taxon>
        <taxon>Sphingomonadales</taxon>
        <taxon>Sphingomonadaceae</taxon>
        <taxon>Sphingobium</taxon>
    </lineage>
</organism>
<keyword evidence="3" id="KW-1185">Reference proteome</keyword>
<comment type="caution">
    <text evidence="2">The sequence shown here is derived from an EMBL/GenBank/DDBJ whole genome shotgun (WGS) entry which is preliminary data.</text>
</comment>
<feature type="signal peptide" evidence="1">
    <location>
        <begin position="1"/>
        <end position="23"/>
    </location>
</feature>
<protein>
    <recommendedName>
        <fullName evidence="4">Homogentisate 1,2-dioxygenase</fullName>
    </recommendedName>
</protein>
<evidence type="ECO:0008006" key="4">
    <source>
        <dbReference type="Google" id="ProtNLM"/>
    </source>
</evidence>
<reference evidence="2 3" key="1">
    <citation type="journal article" date="2015" name="Stand. Genomic Sci.">
        <title>Genomic Encyclopedia of Bacterial and Archaeal Type Strains, Phase III: the genomes of soil and plant-associated and newly described type strains.</title>
        <authorList>
            <person name="Whitman W.B."/>
            <person name="Woyke T."/>
            <person name="Klenk H.P."/>
            <person name="Zhou Y."/>
            <person name="Lilburn T.G."/>
            <person name="Beck B.J."/>
            <person name="De Vos P."/>
            <person name="Vandamme P."/>
            <person name="Eisen J.A."/>
            <person name="Garrity G."/>
            <person name="Hugenholtz P."/>
            <person name="Kyrpides N.C."/>
        </authorList>
    </citation>
    <scope>NUCLEOTIDE SEQUENCE [LARGE SCALE GENOMIC DNA]</scope>
    <source>
        <strain evidence="2 3">CGMCC 1.7748</strain>
    </source>
</reference>
<sequence length="176" mass="18564">MRLRFRTVLPLLDMVCLAGPAHARMEQAPSTCAVPAELPAPLASWRNPAALKGATDRKGAARSVLEPGKTVTMALSPTPKIDYPVRPAKPSGSVSFGGLAGFTVREAGTWRVALGSGAWVDVVKDGKAAPSVAHGHGPDCSGIRKMVDYDLKPGRYTLQIAANGEDRLTLLVTRLP</sequence>
<evidence type="ECO:0000313" key="2">
    <source>
        <dbReference type="EMBL" id="TWH97521.1"/>
    </source>
</evidence>
<dbReference type="Proteomes" id="UP000316624">
    <property type="component" value="Unassembled WGS sequence"/>
</dbReference>
<evidence type="ECO:0000313" key="3">
    <source>
        <dbReference type="Proteomes" id="UP000316624"/>
    </source>
</evidence>
<dbReference type="RefSeq" id="WP_145071587.1">
    <property type="nucleotide sequence ID" value="NZ_JACIIY010000001.1"/>
</dbReference>
<accession>A0A562KQ23</accession>
<feature type="chain" id="PRO_5022204098" description="Homogentisate 1,2-dioxygenase" evidence="1">
    <location>
        <begin position="24"/>
        <end position="176"/>
    </location>
</feature>
<dbReference type="AlphaFoldDB" id="A0A562KQ23"/>
<evidence type="ECO:0000256" key="1">
    <source>
        <dbReference type="SAM" id="SignalP"/>
    </source>
</evidence>
<keyword evidence="1" id="KW-0732">Signal</keyword>
<proteinExistence type="predicted"/>
<name>A0A562KQ23_SPHWJ</name>
<dbReference type="EMBL" id="VLKK01000001">
    <property type="protein sequence ID" value="TWH97521.1"/>
    <property type="molecule type" value="Genomic_DNA"/>
</dbReference>
<gene>
    <name evidence="2" type="ORF">IQ35_00118</name>
</gene>